<evidence type="ECO:0000256" key="5">
    <source>
        <dbReference type="SAM" id="MobiDB-lite"/>
    </source>
</evidence>
<dbReference type="Gene3D" id="3.30.70.330">
    <property type="match status" value="1"/>
</dbReference>
<evidence type="ECO:0000256" key="1">
    <source>
        <dbReference type="ARBA" id="ARBA00004123"/>
    </source>
</evidence>
<dbReference type="AlphaFoldDB" id="A0ABD1FB84"/>
<feature type="domain" description="HTH La-type RNA-binding" evidence="6">
    <location>
        <begin position="105"/>
        <end position="196"/>
    </location>
</feature>
<feature type="region of interest" description="Disordered" evidence="5">
    <location>
        <begin position="422"/>
        <end position="477"/>
    </location>
</feature>
<dbReference type="InterPro" id="IPR024642">
    <property type="entry name" value="SUZ-C"/>
</dbReference>
<dbReference type="FunFam" id="1.10.10.10:FF:000158">
    <property type="entry name" value="La ribonucleoprotein domain family member 7"/>
    <property type="match status" value="1"/>
</dbReference>
<evidence type="ECO:0000313" key="8">
    <source>
        <dbReference type="EMBL" id="KAL1513569.1"/>
    </source>
</evidence>
<keyword evidence="9" id="KW-1185">Reference proteome</keyword>
<evidence type="ECO:0000259" key="6">
    <source>
        <dbReference type="PROSITE" id="PS50961"/>
    </source>
</evidence>
<dbReference type="Pfam" id="PF05383">
    <property type="entry name" value="La"/>
    <property type="match status" value="1"/>
</dbReference>
<dbReference type="PRINTS" id="PR00302">
    <property type="entry name" value="LUPUSLA"/>
</dbReference>
<proteinExistence type="predicted"/>
<dbReference type="SUPFAM" id="SSF54928">
    <property type="entry name" value="RNA-binding domain, RBD"/>
    <property type="match status" value="1"/>
</dbReference>
<dbReference type="InterPro" id="IPR036390">
    <property type="entry name" value="WH_DNA-bd_sf"/>
</dbReference>
<evidence type="ECO:0000256" key="3">
    <source>
        <dbReference type="ARBA" id="ARBA00023242"/>
    </source>
</evidence>
<dbReference type="PROSITE" id="PS51938">
    <property type="entry name" value="SUZ_C"/>
    <property type="match status" value="1"/>
</dbReference>
<dbReference type="InterPro" id="IPR006630">
    <property type="entry name" value="La_HTH"/>
</dbReference>
<accession>A0ABD1FB84</accession>
<feature type="region of interest" description="Disordered" evidence="5">
    <location>
        <begin position="1"/>
        <end position="96"/>
    </location>
</feature>
<organism evidence="8 9">
    <name type="scientific">Hypothenemus hampei</name>
    <name type="common">Coffee berry borer</name>
    <dbReference type="NCBI Taxonomy" id="57062"/>
    <lineage>
        <taxon>Eukaryota</taxon>
        <taxon>Metazoa</taxon>
        <taxon>Ecdysozoa</taxon>
        <taxon>Arthropoda</taxon>
        <taxon>Hexapoda</taxon>
        <taxon>Insecta</taxon>
        <taxon>Pterygota</taxon>
        <taxon>Neoptera</taxon>
        <taxon>Endopterygota</taxon>
        <taxon>Coleoptera</taxon>
        <taxon>Polyphaga</taxon>
        <taxon>Cucujiformia</taxon>
        <taxon>Curculionidae</taxon>
        <taxon>Scolytinae</taxon>
        <taxon>Hypothenemus</taxon>
    </lineage>
</organism>
<dbReference type="InterPro" id="IPR002344">
    <property type="entry name" value="Lupus_La"/>
</dbReference>
<dbReference type="Proteomes" id="UP001566132">
    <property type="component" value="Unassembled WGS sequence"/>
</dbReference>
<evidence type="ECO:0000256" key="2">
    <source>
        <dbReference type="ARBA" id="ARBA00022884"/>
    </source>
</evidence>
<comment type="caution">
    <text evidence="8">The sequence shown here is derived from an EMBL/GenBank/DDBJ whole genome shotgun (WGS) entry which is preliminary data.</text>
</comment>
<dbReference type="InterPro" id="IPR035979">
    <property type="entry name" value="RBD_domain_sf"/>
</dbReference>
<feature type="compositionally biased region" description="Low complexity" evidence="5">
    <location>
        <begin position="423"/>
        <end position="432"/>
    </location>
</feature>
<evidence type="ECO:0000259" key="7">
    <source>
        <dbReference type="PROSITE" id="PS51938"/>
    </source>
</evidence>
<feature type="compositionally biased region" description="Low complexity" evidence="5">
    <location>
        <begin position="73"/>
        <end position="83"/>
    </location>
</feature>
<dbReference type="PANTHER" id="PTHR22792:SF140">
    <property type="entry name" value="ACHILLES, ISOFORM A"/>
    <property type="match status" value="1"/>
</dbReference>
<dbReference type="InterPro" id="IPR012677">
    <property type="entry name" value="Nucleotide-bd_a/b_plait_sf"/>
</dbReference>
<feature type="compositionally biased region" description="Polar residues" evidence="5">
    <location>
        <begin position="468"/>
        <end position="477"/>
    </location>
</feature>
<dbReference type="SUPFAM" id="SSF46785">
    <property type="entry name" value="Winged helix' DNA-binding domain"/>
    <property type="match status" value="1"/>
</dbReference>
<evidence type="ECO:0000313" key="9">
    <source>
        <dbReference type="Proteomes" id="UP001566132"/>
    </source>
</evidence>
<reference evidence="8 9" key="1">
    <citation type="submission" date="2024-05" db="EMBL/GenBank/DDBJ databases">
        <title>Genetic variation in Jamaican populations of the coffee berry borer (Hypothenemus hampei).</title>
        <authorList>
            <person name="Errbii M."/>
            <person name="Myrie A."/>
        </authorList>
    </citation>
    <scope>NUCLEOTIDE SEQUENCE [LARGE SCALE GENOMIC DNA]</scope>
    <source>
        <strain evidence="8">JA-Hopewell-2020-01-JO</strain>
        <tissue evidence="8">Whole body</tissue>
    </source>
</reference>
<dbReference type="InterPro" id="IPR045180">
    <property type="entry name" value="La_dom_prot"/>
</dbReference>
<dbReference type="PANTHER" id="PTHR22792">
    <property type="entry name" value="LUPUS LA PROTEIN-RELATED"/>
    <property type="match status" value="1"/>
</dbReference>
<protein>
    <recommendedName>
        <fullName evidence="10">La-related protein 6</fullName>
    </recommendedName>
</protein>
<dbReference type="InterPro" id="IPR036388">
    <property type="entry name" value="WH-like_DNA-bd_sf"/>
</dbReference>
<evidence type="ECO:0008006" key="10">
    <source>
        <dbReference type="Google" id="ProtNLM"/>
    </source>
</evidence>
<keyword evidence="2 4" id="KW-0694">RNA-binding</keyword>
<comment type="subcellular location">
    <subcellularLocation>
        <location evidence="1">Nucleus</location>
    </subcellularLocation>
</comment>
<dbReference type="Pfam" id="PF12901">
    <property type="entry name" value="SUZ-C"/>
    <property type="match status" value="1"/>
</dbReference>
<dbReference type="PROSITE" id="PS50961">
    <property type="entry name" value="HTH_LA"/>
    <property type="match status" value="1"/>
</dbReference>
<evidence type="ECO:0000256" key="4">
    <source>
        <dbReference type="PROSITE-ProRule" id="PRU00332"/>
    </source>
</evidence>
<name>A0ABD1FB84_HYPHA</name>
<dbReference type="SMART" id="SM00715">
    <property type="entry name" value="LA"/>
    <property type="match status" value="1"/>
</dbReference>
<gene>
    <name evidence="8" type="ORF">ABEB36_002966</name>
</gene>
<feature type="domain" description="SUZ-C" evidence="7">
    <location>
        <begin position="412"/>
        <end position="469"/>
    </location>
</feature>
<dbReference type="Gene3D" id="1.10.10.10">
    <property type="entry name" value="Winged helix-like DNA-binding domain superfamily/Winged helix DNA-binding domain"/>
    <property type="match status" value="1"/>
</dbReference>
<keyword evidence="3" id="KW-0539">Nucleus</keyword>
<sequence length="477" mass="52807">MLIMPAPIQEAKENNNGDIDQDQLGDLVPPSKVLDPRDSISSIDSDVSLSYDRKNSLAETQVAENEDEGAHMADLSDSASDTGSAGGGKDSGCEVTPEITEPLFTIPTDELAEKICQQVEFYFSDTNITKDAFLLKHVKRNKEGYVSLKLISSFKRVKHLTKDWRVVAYALKRSSKLEINEAGTKLRRLDPLPKYDETTPSRTVVAVNMPIEKPTIENVAELFKSCGEIALIRILRPGNPIPADVRQFINKNPSLAGLVCALVEFVTSESARNAIQLQNSLGEPMKVYELNNVPHPERKKKATNKKTSSNNNNLQGNKGFISESDYISSSCQSGSEAEDIRKFDLRGKIRRGSSAQYPSRFIEPAAWLQRRLSASSTEANFLYMPRRLSYSSRDSSDSNLFLPRRMSACSISSNDSFYNRRMSAASSQGSSGEAYPNRSRSNSAAFQNNENVVRMPKGPDGSRGFSRQRPSLPTVVQ</sequence>
<dbReference type="EMBL" id="JBDJPC010000002">
    <property type="protein sequence ID" value="KAL1513569.1"/>
    <property type="molecule type" value="Genomic_DNA"/>
</dbReference>
<dbReference type="GO" id="GO:0005634">
    <property type="term" value="C:nucleus"/>
    <property type="evidence" value="ECO:0007669"/>
    <property type="project" value="UniProtKB-SubCell"/>
</dbReference>
<dbReference type="GO" id="GO:0003723">
    <property type="term" value="F:RNA binding"/>
    <property type="evidence" value="ECO:0007669"/>
    <property type="project" value="UniProtKB-UniRule"/>
</dbReference>
<feature type="region of interest" description="Disordered" evidence="5">
    <location>
        <begin position="292"/>
        <end position="315"/>
    </location>
</feature>
<dbReference type="CDD" id="cd08033">
    <property type="entry name" value="LARP_6"/>
    <property type="match status" value="1"/>
</dbReference>
<feature type="compositionally biased region" description="Polar residues" evidence="5">
    <location>
        <begin position="438"/>
        <end position="451"/>
    </location>
</feature>
<feature type="compositionally biased region" description="Low complexity" evidence="5">
    <location>
        <begin position="39"/>
        <end position="50"/>
    </location>
</feature>